<evidence type="ECO:0000256" key="2">
    <source>
        <dbReference type="ARBA" id="ARBA00007837"/>
    </source>
</evidence>
<dbReference type="Pfam" id="PF02896">
    <property type="entry name" value="PEP-utilizers_C"/>
    <property type="match status" value="1"/>
</dbReference>
<dbReference type="PROSITE" id="PS00370">
    <property type="entry name" value="PEP_ENZYMES_PHOS_SITE"/>
    <property type="match status" value="1"/>
</dbReference>
<dbReference type="InterPro" id="IPR008279">
    <property type="entry name" value="PEP-util_enz_mobile_dom"/>
</dbReference>
<dbReference type="SUPFAM" id="SSF52009">
    <property type="entry name" value="Phosphohistidine domain"/>
    <property type="match status" value="1"/>
</dbReference>
<keyword evidence="8 18" id="KW-0418">Kinase</keyword>
<dbReference type="GO" id="GO:0050242">
    <property type="term" value="F:pyruvate, phosphate dikinase activity"/>
    <property type="evidence" value="ECO:0007669"/>
    <property type="project" value="UniProtKB-UniRule"/>
</dbReference>
<dbReference type="InterPro" id="IPR040442">
    <property type="entry name" value="Pyrv_kinase-like_dom_sf"/>
</dbReference>
<feature type="binding site" evidence="13">
    <location>
        <position position="765"/>
    </location>
    <ligand>
        <name>substrate</name>
    </ligand>
</feature>
<feature type="binding site" evidence="14">
    <location>
        <position position="743"/>
    </location>
    <ligand>
        <name>Mg(2+)</name>
        <dbReference type="ChEBI" id="CHEBI:18420"/>
    </ligand>
</feature>
<feature type="active site" description="Proton donor" evidence="12">
    <location>
        <position position="829"/>
    </location>
</feature>
<feature type="binding site" evidence="14">
    <location>
        <position position="767"/>
    </location>
    <ligand>
        <name>Mg(2+)</name>
        <dbReference type="ChEBI" id="CHEBI:18420"/>
    </ligand>
</feature>
<evidence type="ECO:0000256" key="14">
    <source>
        <dbReference type="PIRSR" id="PIRSR000853-3"/>
    </source>
</evidence>
<comment type="cofactor">
    <cofactor evidence="1 11 14">
        <name>Mg(2+)</name>
        <dbReference type="ChEBI" id="CHEBI:18420"/>
    </cofactor>
</comment>
<dbReference type="InterPro" id="IPR036637">
    <property type="entry name" value="Phosphohistidine_dom_sf"/>
</dbReference>
<feature type="domain" description="Pyruvate phosphate dikinase AMP/ATP-binding" evidence="16">
    <location>
        <begin position="60"/>
        <end position="299"/>
    </location>
</feature>
<keyword evidence="19" id="KW-1185">Reference proteome</keyword>
<evidence type="ECO:0000256" key="4">
    <source>
        <dbReference type="ARBA" id="ARBA00020138"/>
    </source>
</evidence>
<dbReference type="Proteomes" id="UP000016637">
    <property type="component" value="Unassembled WGS sequence"/>
</dbReference>
<evidence type="ECO:0000256" key="9">
    <source>
        <dbReference type="ARBA" id="ARBA00022840"/>
    </source>
</evidence>
<dbReference type="RefSeq" id="WP_021753343.1">
    <property type="nucleotide sequence ID" value="NZ_KI271858.1"/>
</dbReference>
<dbReference type="Gene3D" id="3.30.1490.20">
    <property type="entry name" value="ATP-grasp fold, A domain"/>
    <property type="match status" value="1"/>
</dbReference>
<dbReference type="InterPro" id="IPR015813">
    <property type="entry name" value="Pyrv/PenolPyrv_kinase-like_dom"/>
</dbReference>
<evidence type="ECO:0000256" key="7">
    <source>
        <dbReference type="ARBA" id="ARBA00022741"/>
    </source>
</evidence>
<dbReference type="Pfam" id="PF01326">
    <property type="entry name" value="PPDK_N"/>
    <property type="match status" value="2"/>
</dbReference>
<name>U2S7L6_9BACL</name>
<evidence type="ECO:0000256" key="3">
    <source>
        <dbReference type="ARBA" id="ARBA00011994"/>
    </source>
</evidence>
<evidence type="ECO:0000259" key="15">
    <source>
        <dbReference type="Pfam" id="PF00391"/>
    </source>
</evidence>
<dbReference type="AlphaFoldDB" id="U2S7L6"/>
<gene>
    <name evidence="18" type="ORF">HMPREF1983_00702</name>
</gene>
<organism evidence="18 19">
    <name type="scientific">Gemella bergeri ATCC 700627</name>
    <dbReference type="NCBI Taxonomy" id="1321820"/>
    <lineage>
        <taxon>Bacteria</taxon>
        <taxon>Bacillati</taxon>
        <taxon>Bacillota</taxon>
        <taxon>Bacilli</taxon>
        <taxon>Bacillales</taxon>
        <taxon>Gemellaceae</taxon>
        <taxon>Gemella</taxon>
    </lineage>
</organism>
<evidence type="ECO:0000256" key="8">
    <source>
        <dbReference type="ARBA" id="ARBA00022777"/>
    </source>
</evidence>
<dbReference type="GO" id="GO:0005524">
    <property type="term" value="F:ATP binding"/>
    <property type="evidence" value="ECO:0007669"/>
    <property type="project" value="UniProtKB-UniRule"/>
</dbReference>
<feature type="binding site" evidence="13">
    <location>
        <position position="616"/>
    </location>
    <ligand>
        <name>substrate</name>
    </ligand>
</feature>
<evidence type="ECO:0000313" key="19">
    <source>
        <dbReference type="Proteomes" id="UP000016637"/>
    </source>
</evidence>
<evidence type="ECO:0000256" key="12">
    <source>
        <dbReference type="PIRSR" id="PIRSR000853-1"/>
    </source>
</evidence>
<feature type="domain" description="Pyruvate phosphate dikinase AMP/ATP-binding" evidence="16">
    <location>
        <begin position="303"/>
        <end position="348"/>
    </location>
</feature>
<dbReference type="Gene3D" id="1.10.189.10">
    <property type="entry name" value="Pyruvate Phosphate Dikinase, domain 2"/>
    <property type="match status" value="1"/>
</dbReference>
<dbReference type="InterPro" id="IPR018274">
    <property type="entry name" value="PEP_util_AS"/>
</dbReference>
<dbReference type="PATRIC" id="fig|1321820.3.peg.687"/>
<dbReference type="PANTHER" id="PTHR22931:SF9">
    <property type="entry name" value="PYRUVATE, PHOSPHATE DIKINASE 1, CHLOROPLASTIC"/>
    <property type="match status" value="1"/>
</dbReference>
<feature type="binding site" evidence="13">
    <location>
        <position position="766"/>
    </location>
    <ligand>
        <name>substrate</name>
    </ligand>
</feature>
<feature type="active site" description="Tele-phosphohistidine intermediate" evidence="12">
    <location>
        <position position="454"/>
    </location>
</feature>
<evidence type="ECO:0000256" key="10">
    <source>
        <dbReference type="ARBA" id="ARBA00022842"/>
    </source>
</evidence>
<keyword evidence="18" id="KW-0670">Pyruvate</keyword>
<dbReference type="PANTHER" id="PTHR22931">
    <property type="entry name" value="PHOSPHOENOLPYRUVATE DIKINASE-RELATED"/>
    <property type="match status" value="1"/>
</dbReference>
<keyword evidence="10 14" id="KW-0460">Magnesium</keyword>
<feature type="domain" description="PEP-utilising enzyme mobile" evidence="15">
    <location>
        <begin position="422"/>
        <end position="502"/>
    </location>
</feature>
<comment type="similarity">
    <text evidence="2 11">Belongs to the PEP-utilizing enzyme family.</text>
</comment>
<feature type="binding site" evidence="13">
    <location>
        <position position="767"/>
    </location>
    <ligand>
        <name>substrate</name>
    </ligand>
</feature>
<evidence type="ECO:0000259" key="17">
    <source>
        <dbReference type="Pfam" id="PF02896"/>
    </source>
</evidence>
<dbReference type="SUPFAM" id="SSF51621">
    <property type="entry name" value="Phosphoenolpyruvate/pyruvate domain"/>
    <property type="match status" value="1"/>
</dbReference>
<feature type="binding site" evidence="13">
    <location>
        <position position="560"/>
    </location>
    <ligand>
        <name>substrate</name>
    </ligand>
</feature>
<dbReference type="InterPro" id="IPR010121">
    <property type="entry name" value="Pyruvate_phosphate_dikinase"/>
</dbReference>
<dbReference type="NCBIfam" id="NF004531">
    <property type="entry name" value="PRK05878.1"/>
    <property type="match status" value="1"/>
</dbReference>
<dbReference type="Gene3D" id="3.30.470.20">
    <property type="entry name" value="ATP-grasp fold, B domain"/>
    <property type="match status" value="1"/>
</dbReference>
<evidence type="ECO:0000256" key="1">
    <source>
        <dbReference type="ARBA" id="ARBA00001946"/>
    </source>
</evidence>
<dbReference type="GO" id="GO:0016301">
    <property type="term" value="F:kinase activity"/>
    <property type="evidence" value="ECO:0007669"/>
    <property type="project" value="UniProtKB-UniRule"/>
</dbReference>
<evidence type="ECO:0000256" key="13">
    <source>
        <dbReference type="PIRSR" id="PIRSR000853-2"/>
    </source>
</evidence>
<comment type="catalytic activity">
    <reaction evidence="11">
        <text>pyruvate + phosphate + ATP = phosphoenolpyruvate + AMP + diphosphate + H(+)</text>
        <dbReference type="Rhea" id="RHEA:10756"/>
        <dbReference type="ChEBI" id="CHEBI:15361"/>
        <dbReference type="ChEBI" id="CHEBI:15378"/>
        <dbReference type="ChEBI" id="CHEBI:30616"/>
        <dbReference type="ChEBI" id="CHEBI:33019"/>
        <dbReference type="ChEBI" id="CHEBI:43474"/>
        <dbReference type="ChEBI" id="CHEBI:58702"/>
        <dbReference type="ChEBI" id="CHEBI:456215"/>
        <dbReference type="EC" id="2.7.9.1"/>
    </reaction>
</comment>
<keyword evidence="9" id="KW-0067">ATP-binding</keyword>
<dbReference type="Gene3D" id="3.50.30.10">
    <property type="entry name" value="Phosphohistidine domain"/>
    <property type="match status" value="1"/>
</dbReference>
<keyword evidence="5" id="KW-0808">Transferase</keyword>
<dbReference type="GO" id="GO:0046872">
    <property type="term" value="F:metal ion binding"/>
    <property type="evidence" value="ECO:0007669"/>
    <property type="project" value="UniProtKB-UniRule"/>
</dbReference>
<keyword evidence="6 14" id="KW-0479">Metal-binding</keyword>
<feature type="domain" description="PEP-utilising enzyme C-terminal" evidence="17">
    <location>
        <begin position="518"/>
        <end position="867"/>
    </location>
</feature>
<dbReference type="eggNOG" id="COG0574">
    <property type="taxonomic scope" value="Bacteria"/>
</dbReference>
<dbReference type="EC" id="2.7.9.1" evidence="3 11"/>
<dbReference type="Gene3D" id="3.20.20.60">
    <property type="entry name" value="Phosphoenolpyruvate-binding domains"/>
    <property type="match status" value="1"/>
</dbReference>
<dbReference type="PROSITE" id="PS00742">
    <property type="entry name" value="PEP_ENZYMES_2"/>
    <property type="match status" value="1"/>
</dbReference>
<feature type="binding site" evidence="13">
    <location>
        <position position="764"/>
    </location>
    <ligand>
        <name>substrate</name>
    </ligand>
</feature>
<feature type="binding site" evidence="13">
    <location>
        <position position="743"/>
    </location>
    <ligand>
        <name>substrate</name>
    </ligand>
</feature>
<dbReference type="InterPro" id="IPR000121">
    <property type="entry name" value="PEP_util_C"/>
</dbReference>
<dbReference type="PIRSF" id="PIRSF000853">
    <property type="entry name" value="PPDK"/>
    <property type="match status" value="1"/>
</dbReference>
<evidence type="ECO:0000313" key="18">
    <source>
        <dbReference type="EMBL" id="ERK58802.1"/>
    </source>
</evidence>
<evidence type="ECO:0000256" key="6">
    <source>
        <dbReference type="ARBA" id="ARBA00022723"/>
    </source>
</evidence>
<dbReference type="InterPro" id="IPR023151">
    <property type="entry name" value="PEP_util_CS"/>
</dbReference>
<evidence type="ECO:0000256" key="5">
    <source>
        <dbReference type="ARBA" id="ARBA00022679"/>
    </source>
</evidence>
<dbReference type="InterPro" id="IPR013815">
    <property type="entry name" value="ATP_grasp_subdomain_1"/>
</dbReference>
<comment type="caution">
    <text evidence="18">The sequence shown here is derived from an EMBL/GenBank/DDBJ whole genome shotgun (WGS) entry which is preliminary data.</text>
</comment>
<reference evidence="18 19" key="1">
    <citation type="submission" date="2013-08" db="EMBL/GenBank/DDBJ databases">
        <authorList>
            <person name="Weinstock G."/>
            <person name="Sodergren E."/>
            <person name="Wylie T."/>
            <person name="Fulton L."/>
            <person name="Fulton R."/>
            <person name="Fronick C."/>
            <person name="O'Laughlin M."/>
            <person name="Godfrey J."/>
            <person name="Miner T."/>
            <person name="Herter B."/>
            <person name="Appelbaum E."/>
            <person name="Cordes M."/>
            <person name="Lek S."/>
            <person name="Wollam A."/>
            <person name="Pepin K.H."/>
            <person name="Palsikar V.B."/>
            <person name="Mitreva M."/>
            <person name="Wilson R.K."/>
        </authorList>
    </citation>
    <scope>NUCLEOTIDE SEQUENCE [LARGE SCALE GENOMIC DNA]</scope>
    <source>
        <strain evidence="18 19">ATCC 700627</strain>
    </source>
</reference>
<dbReference type="HOGENOM" id="CLU_015345_0_2_9"/>
<evidence type="ECO:0000256" key="11">
    <source>
        <dbReference type="PIRNR" id="PIRNR000853"/>
    </source>
</evidence>
<dbReference type="SUPFAM" id="SSF56059">
    <property type="entry name" value="Glutathione synthetase ATP-binding domain-like"/>
    <property type="match status" value="1"/>
</dbReference>
<dbReference type="InterPro" id="IPR002192">
    <property type="entry name" value="PPDK_AMP/ATP-bd"/>
</dbReference>
<proteinExistence type="inferred from homology"/>
<keyword evidence="7" id="KW-0547">Nucleotide-binding</keyword>
<dbReference type="NCBIfam" id="TIGR01828">
    <property type="entry name" value="pyru_phos_dikin"/>
    <property type="match status" value="1"/>
</dbReference>
<protein>
    <recommendedName>
        <fullName evidence="4 11">Pyruvate, phosphate dikinase</fullName>
        <ecNumber evidence="3 11">2.7.9.1</ecNumber>
    </recommendedName>
</protein>
<evidence type="ECO:0000259" key="16">
    <source>
        <dbReference type="Pfam" id="PF01326"/>
    </source>
</evidence>
<dbReference type="Pfam" id="PF00391">
    <property type="entry name" value="PEP-utilizers"/>
    <property type="match status" value="1"/>
</dbReference>
<accession>U2S7L6</accession>
<dbReference type="Gene3D" id="1.20.80.30">
    <property type="match status" value="1"/>
</dbReference>
<dbReference type="eggNOG" id="COG1080">
    <property type="taxonomic scope" value="Bacteria"/>
</dbReference>
<sequence>MTKKYVYNFSEGNKDMRSLLGGKGANLAEMKSLGINVPPGFTITTESCNSYYENGERIKPEILKQINEQLEILEKEIGKKLGCLENPLLVSVRSGAVYSMPGMMDTILNLGLNDETTIVLAKKNNNYRFAYDSYRRFIQMFSDVVMGVEKYKFEEVLTRVKQENGYEQDSDMNEKDLFKVVEEFKAIYKKETGKEFPMSVKEQLMLAVEAVFKSWNNNRAKVYRRLHSISDKLGTAVNIQAMVFGNMGENCGTGVSFSRNPVTGEDELFGEYLINAQGEDVVAGIRTPKNISVLEEDMPNLYKEFVDISKKLEKHYKDMQDIEFTIEDGKLYILQTRNAKRTPNAVVEVAVSLVEEGVITKEEAILRIGSDEVNKLLHATFEEKSLKNAKQLTQGLAASPGAATGHIYFSAEEAVEAAKKYPVILVREETSPEDIEGMVSSQAIVTLRGGMTSHAAVVARGMGKCCVCGCQNMIIDYKDKTLRVSDEVLNEGDVISVDGSSGKVYSGEVEKVEAQFSERFKKLLSWADEIREMRVFANADNETDAKVAFDFGAEGVGLCRTEHMFFEEDRISLVRKMILAADTQERVKFLDRLQPIQSEDFYKIFKAADGKSVNIRLLDPPLHEFLPKDDKTIEVIAEEIGVTVAQLNAKIKSIAEFNPMMGHRGCRLGMTYPEIYLMQAKAISAAAIRARKDGHEVTVEIMIPLVGLEKEISYLREKIVELVEKEIHLYATDFNYKVGTMIEIPRACLIADKVAKHADFFSFGTNDLTQLTFGYSRDDAEKFIDIYKKKNILESDPFVHLDESGVLQLMEIAVNKARQTKPNIKLGICGEHGGDEKSILLCSKIGLGYVSCSPYRVIIARIAAAKAAIGAEESATTK</sequence>
<dbReference type="EMBL" id="AWVP01000043">
    <property type="protein sequence ID" value="ERK58802.1"/>
    <property type="molecule type" value="Genomic_DNA"/>
</dbReference>